<evidence type="ECO:0000256" key="1">
    <source>
        <dbReference type="SAM" id="MobiDB-lite"/>
    </source>
</evidence>
<sequence>MVARAPEDRGSARKPERDGAADTAAAGSADAFDADAPNDENGDGDMPARNDDDEDSTGPPQARKGSSSRSIGASVASLAAALGVTTVKPRLVPVDGSLDRRRAESFPAAWANQELADAADEALAAATGSPTAGGAAANAAGRGGGASGGGKPMAEPLPALPDSPEQGFDQPRQPTSVIVTDASGRPWLCRAKMTASPRPDTPLRRCRPNLRIDQDLIVEPYGEEDDEERWPDEFQDRPKPEKEPEWDADAGASAASPAEEQQPESGQQPEQDDAYAAAAADDASGGAEGTGGDAAADDASR</sequence>
<feature type="region of interest" description="Disordered" evidence="1">
    <location>
        <begin position="125"/>
        <end position="301"/>
    </location>
</feature>
<comment type="caution">
    <text evidence="2">The sequence shown here is derived from an EMBL/GenBank/DDBJ whole genome shotgun (WGS) entry which is preliminary data.</text>
</comment>
<dbReference type="EMBL" id="VLTM01000028">
    <property type="protein sequence ID" value="KAA0162288.1"/>
    <property type="molecule type" value="Genomic_DNA"/>
</dbReference>
<feature type="compositionally biased region" description="Low complexity" evidence="1">
    <location>
        <begin position="21"/>
        <end position="31"/>
    </location>
</feature>
<organism evidence="2 3">
    <name type="scientific">Cafeteria roenbergensis</name>
    <name type="common">Marine flagellate</name>
    <dbReference type="NCBI Taxonomy" id="33653"/>
    <lineage>
        <taxon>Eukaryota</taxon>
        <taxon>Sar</taxon>
        <taxon>Stramenopiles</taxon>
        <taxon>Bigyra</taxon>
        <taxon>Opalozoa</taxon>
        <taxon>Bicosoecida</taxon>
        <taxon>Cafeteriaceae</taxon>
        <taxon>Cafeteria</taxon>
    </lineage>
</organism>
<accession>A0A5A8DAM3</accession>
<evidence type="ECO:0000313" key="3">
    <source>
        <dbReference type="Proteomes" id="UP000325113"/>
    </source>
</evidence>
<protein>
    <submittedName>
        <fullName evidence="2">Uncharacterized protein</fullName>
    </submittedName>
</protein>
<feature type="compositionally biased region" description="Gly residues" evidence="1">
    <location>
        <begin position="141"/>
        <end position="151"/>
    </location>
</feature>
<feature type="compositionally biased region" description="Basic and acidic residues" evidence="1">
    <location>
        <begin position="231"/>
        <end position="245"/>
    </location>
</feature>
<dbReference type="Proteomes" id="UP000325113">
    <property type="component" value="Unassembled WGS sequence"/>
</dbReference>
<feature type="compositionally biased region" description="Low complexity" evidence="1">
    <location>
        <begin position="62"/>
        <end position="73"/>
    </location>
</feature>
<feature type="compositionally biased region" description="Low complexity" evidence="1">
    <location>
        <begin position="125"/>
        <end position="140"/>
    </location>
</feature>
<proteinExistence type="predicted"/>
<evidence type="ECO:0000313" key="2">
    <source>
        <dbReference type="EMBL" id="KAA0162288.1"/>
    </source>
</evidence>
<feature type="region of interest" description="Disordered" evidence="1">
    <location>
        <begin position="1"/>
        <end position="73"/>
    </location>
</feature>
<name>A0A5A8DAM3_CAFRO</name>
<reference evidence="2 3" key="1">
    <citation type="submission" date="2019-07" db="EMBL/GenBank/DDBJ databases">
        <title>Genomes of Cafeteria roenbergensis.</title>
        <authorList>
            <person name="Fischer M.G."/>
            <person name="Hackl T."/>
            <person name="Roman M."/>
        </authorList>
    </citation>
    <scope>NUCLEOTIDE SEQUENCE [LARGE SCALE GENOMIC DNA]</scope>
    <source>
        <strain evidence="2 3">Cflag</strain>
    </source>
</reference>
<feature type="compositionally biased region" description="Basic and acidic residues" evidence="1">
    <location>
        <begin position="1"/>
        <end position="20"/>
    </location>
</feature>
<gene>
    <name evidence="2" type="ORF">FNF31_03330</name>
</gene>
<feature type="compositionally biased region" description="Low complexity" evidence="1">
    <location>
        <begin position="249"/>
        <end position="285"/>
    </location>
</feature>
<dbReference type="AlphaFoldDB" id="A0A5A8DAM3"/>
<feature type="compositionally biased region" description="Acidic residues" evidence="1">
    <location>
        <begin position="32"/>
        <end position="43"/>
    </location>
</feature>
<feature type="compositionally biased region" description="Acidic residues" evidence="1">
    <location>
        <begin position="221"/>
        <end position="230"/>
    </location>
</feature>